<dbReference type="PANTHER" id="PTHR43205">
    <property type="entry name" value="PROSTAGLANDIN REDUCTASE"/>
    <property type="match status" value="1"/>
</dbReference>
<dbReference type="FunFam" id="3.40.50.720:FF:000121">
    <property type="entry name" value="Prostaglandin reductase 2"/>
    <property type="match status" value="1"/>
</dbReference>
<feature type="compositionally biased region" description="Polar residues" evidence="2">
    <location>
        <begin position="1"/>
        <end position="10"/>
    </location>
</feature>
<name>A0A4P8EK81_9RHOB</name>
<dbReference type="Pfam" id="PF16884">
    <property type="entry name" value="ADH_N_2"/>
    <property type="match status" value="1"/>
</dbReference>
<dbReference type="Pfam" id="PF00107">
    <property type="entry name" value="ADH_zinc_N"/>
    <property type="match status" value="1"/>
</dbReference>
<evidence type="ECO:0000259" key="3">
    <source>
        <dbReference type="SMART" id="SM00829"/>
    </source>
</evidence>
<dbReference type="OrthoDB" id="9805663at2"/>
<organism evidence="4 5">
    <name type="scientific">Pseudorhodobacter turbinis</name>
    <dbReference type="NCBI Taxonomy" id="2500533"/>
    <lineage>
        <taxon>Bacteria</taxon>
        <taxon>Pseudomonadati</taxon>
        <taxon>Pseudomonadota</taxon>
        <taxon>Alphaproteobacteria</taxon>
        <taxon>Rhodobacterales</taxon>
        <taxon>Paracoccaceae</taxon>
        <taxon>Pseudorhodobacter</taxon>
    </lineage>
</organism>
<feature type="region of interest" description="Disordered" evidence="2">
    <location>
        <begin position="1"/>
        <end position="22"/>
    </location>
</feature>
<dbReference type="SMART" id="SM00829">
    <property type="entry name" value="PKS_ER"/>
    <property type="match status" value="1"/>
</dbReference>
<dbReference type="EMBL" id="CP039965">
    <property type="protein sequence ID" value="QCO57282.1"/>
    <property type="molecule type" value="Genomic_DNA"/>
</dbReference>
<evidence type="ECO:0000256" key="1">
    <source>
        <dbReference type="ARBA" id="ARBA00023002"/>
    </source>
</evidence>
<dbReference type="InterPro" id="IPR013149">
    <property type="entry name" value="ADH-like_C"/>
</dbReference>
<dbReference type="RefSeq" id="WP_137195085.1">
    <property type="nucleotide sequence ID" value="NZ_CP039965.1"/>
</dbReference>
<accession>A0A4P8EK81</accession>
<dbReference type="SUPFAM" id="SSF50129">
    <property type="entry name" value="GroES-like"/>
    <property type="match status" value="2"/>
</dbReference>
<evidence type="ECO:0000313" key="4">
    <source>
        <dbReference type="EMBL" id="QCO57282.1"/>
    </source>
</evidence>
<evidence type="ECO:0000313" key="5">
    <source>
        <dbReference type="Proteomes" id="UP000298631"/>
    </source>
</evidence>
<dbReference type="InterPro" id="IPR036291">
    <property type="entry name" value="NAD(P)-bd_dom_sf"/>
</dbReference>
<protein>
    <submittedName>
        <fullName evidence="4">NADP-dependent oxidoreductase</fullName>
    </submittedName>
</protein>
<geneLocation type="plasmid" evidence="4 5">
    <name>unnamed1</name>
</geneLocation>
<reference evidence="4 5" key="1">
    <citation type="submission" date="2019-05" db="EMBL/GenBank/DDBJ databases">
        <title>Pseudorhodobacter turbinis sp. nov., isolated from the gut of the Korean turban shell.</title>
        <authorList>
            <person name="Jeong Y.-S."/>
            <person name="Kang W.-R."/>
            <person name="Bae J.-W."/>
        </authorList>
    </citation>
    <scope>NUCLEOTIDE SEQUENCE [LARGE SCALE GENOMIC DNA]</scope>
    <source>
        <strain evidence="4 5">S12M18</strain>
        <plasmid evidence="4 5">unnamed1</plasmid>
    </source>
</reference>
<dbReference type="KEGG" id="pseb:EOK75_16175"/>
<gene>
    <name evidence="4" type="ORF">EOK75_16175</name>
</gene>
<dbReference type="AlphaFoldDB" id="A0A4P8EK81"/>
<dbReference type="CDD" id="cd05288">
    <property type="entry name" value="PGDH"/>
    <property type="match status" value="1"/>
</dbReference>
<dbReference type="PANTHER" id="PTHR43205:SF7">
    <property type="entry name" value="PROSTAGLANDIN REDUCTASE 1"/>
    <property type="match status" value="1"/>
</dbReference>
<dbReference type="SUPFAM" id="SSF51735">
    <property type="entry name" value="NAD(P)-binding Rossmann-fold domains"/>
    <property type="match status" value="1"/>
</dbReference>
<dbReference type="InterPro" id="IPR020843">
    <property type="entry name" value="ER"/>
</dbReference>
<keyword evidence="1" id="KW-0560">Oxidoreductase</keyword>
<dbReference type="Gene3D" id="3.40.50.720">
    <property type="entry name" value="NAD(P)-binding Rossmann-like Domain"/>
    <property type="match status" value="1"/>
</dbReference>
<keyword evidence="4" id="KW-0614">Plasmid</keyword>
<dbReference type="InterPro" id="IPR045010">
    <property type="entry name" value="MDR_fam"/>
</dbReference>
<feature type="domain" description="Enoyl reductase (ER)" evidence="3">
    <location>
        <begin position="22"/>
        <end position="339"/>
    </location>
</feature>
<dbReference type="InterPro" id="IPR041694">
    <property type="entry name" value="ADH_N_2"/>
</dbReference>
<sequence length="344" mass="36751">MTQTTTTNRQLVLATRPKGAPTRDTLTLKETTIPTAGADQMLLRTEFLSLDPYMRGRMSDAPSYAPPVEIGGVMVGGTVAQVITSNVDGFAEGDFVLSFNGWQDYALSDGTGVTNLGKTPDHPSWALGILGMPGFTAWAGLTRIGEPKAGETIVVAAATGPVGATVGQIGKLLGCRVVGIAGGRDKCAYAVNELGFDACIDHKADDFADQLGKATPNGIDVYYENVGGKVLDAVIPLLNPNARVPVCGLISQYNATALPNGPDRMNWLMGQILRKKVKVQGFIIFDDFGHLYPEFAKEMSAWIETGKIKYREEIIDGLENAPEAFVGLLNGENFGKRVIRVGNK</sequence>
<dbReference type="Proteomes" id="UP000298631">
    <property type="component" value="Plasmid unnamed1"/>
</dbReference>
<dbReference type="GO" id="GO:0016628">
    <property type="term" value="F:oxidoreductase activity, acting on the CH-CH group of donors, NAD or NADP as acceptor"/>
    <property type="evidence" value="ECO:0007669"/>
    <property type="project" value="InterPro"/>
</dbReference>
<dbReference type="InterPro" id="IPR011032">
    <property type="entry name" value="GroES-like_sf"/>
</dbReference>
<keyword evidence="5" id="KW-1185">Reference proteome</keyword>
<evidence type="ECO:0000256" key="2">
    <source>
        <dbReference type="SAM" id="MobiDB-lite"/>
    </source>
</evidence>
<proteinExistence type="predicted"/>
<dbReference type="Gene3D" id="3.90.180.10">
    <property type="entry name" value="Medium-chain alcohol dehydrogenases, catalytic domain"/>
    <property type="match status" value="1"/>
</dbReference>